<dbReference type="GO" id="GO:0006310">
    <property type="term" value="P:DNA recombination"/>
    <property type="evidence" value="ECO:0007669"/>
    <property type="project" value="UniProtKB-KW"/>
</dbReference>
<comment type="caution">
    <text evidence="3">The sequence shown here is derived from an EMBL/GenBank/DDBJ whole genome shotgun (WGS) entry which is preliminary data.</text>
</comment>
<dbReference type="AlphaFoldDB" id="A0A6G0WAC8"/>
<dbReference type="GO" id="GO:0003677">
    <property type="term" value="F:DNA binding"/>
    <property type="evidence" value="ECO:0007669"/>
    <property type="project" value="UniProtKB-KW"/>
</dbReference>
<evidence type="ECO:0000313" key="4">
    <source>
        <dbReference type="Proteomes" id="UP000481153"/>
    </source>
</evidence>
<keyword evidence="2" id="KW-0233">DNA recombination</keyword>
<keyword evidence="1" id="KW-0238">DNA-binding</keyword>
<gene>
    <name evidence="3" type="ORF">Ae201684_017069</name>
</gene>
<dbReference type="EMBL" id="VJMJ01000278">
    <property type="protein sequence ID" value="KAF0724170.1"/>
    <property type="molecule type" value="Genomic_DNA"/>
</dbReference>
<organism evidence="3 4">
    <name type="scientific">Aphanomyces euteiches</name>
    <dbReference type="NCBI Taxonomy" id="100861"/>
    <lineage>
        <taxon>Eukaryota</taxon>
        <taxon>Sar</taxon>
        <taxon>Stramenopiles</taxon>
        <taxon>Oomycota</taxon>
        <taxon>Saprolegniomycetes</taxon>
        <taxon>Saprolegniales</taxon>
        <taxon>Verrucalvaceae</taxon>
        <taxon>Aphanomyces</taxon>
    </lineage>
</organism>
<protein>
    <submittedName>
        <fullName evidence="3">Uncharacterized protein</fullName>
    </submittedName>
</protein>
<dbReference type="Proteomes" id="UP000481153">
    <property type="component" value="Unassembled WGS sequence"/>
</dbReference>
<name>A0A6G0WAC8_9STRA</name>
<sequence>MEQATPCKQTIEQSFLGASTRRTYASYQRQFEEFCKHEKDGIDPASATAEICTDYFHHLFSLGRKARTVDTAKTALVAYFKDHKIDPNPVQETTSKKYVVALQKFCRQNTTDEERKPHPLSIHDLSKLIDAFAPMLRFLFSASYLGCIRISEVVSLIWCDVDFSKTDDERFVTVWHKKARVEKDCKIYHLLNEAS</sequence>
<dbReference type="Gene3D" id="1.10.150.130">
    <property type="match status" value="1"/>
</dbReference>
<reference evidence="3 4" key="1">
    <citation type="submission" date="2019-07" db="EMBL/GenBank/DDBJ databases">
        <title>Genomics analysis of Aphanomyces spp. identifies a new class of oomycete effector associated with host adaptation.</title>
        <authorList>
            <person name="Gaulin E."/>
        </authorList>
    </citation>
    <scope>NUCLEOTIDE SEQUENCE [LARGE SCALE GENOMIC DNA]</scope>
    <source>
        <strain evidence="3 4">ATCC 201684</strain>
    </source>
</reference>
<dbReference type="InterPro" id="IPR011010">
    <property type="entry name" value="DNA_brk_join_enz"/>
</dbReference>
<evidence type="ECO:0000256" key="2">
    <source>
        <dbReference type="ARBA" id="ARBA00023172"/>
    </source>
</evidence>
<dbReference type="SUPFAM" id="SSF56349">
    <property type="entry name" value="DNA breaking-rejoining enzymes"/>
    <property type="match status" value="1"/>
</dbReference>
<dbReference type="VEuPathDB" id="FungiDB:AeMF1_005456"/>
<accession>A0A6G0WAC8</accession>
<dbReference type="InterPro" id="IPR010998">
    <property type="entry name" value="Integrase_recombinase_N"/>
</dbReference>
<evidence type="ECO:0000256" key="1">
    <source>
        <dbReference type="ARBA" id="ARBA00023125"/>
    </source>
</evidence>
<dbReference type="InterPro" id="IPR013762">
    <property type="entry name" value="Integrase-like_cat_sf"/>
</dbReference>
<dbReference type="GO" id="GO:0015074">
    <property type="term" value="P:DNA integration"/>
    <property type="evidence" value="ECO:0007669"/>
    <property type="project" value="InterPro"/>
</dbReference>
<dbReference type="Gene3D" id="1.10.443.10">
    <property type="entry name" value="Intergrase catalytic core"/>
    <property type="match status" value="1"/>
</dbReference>
<evidence type="ECO:0000313" key="3">
    <source>
        <dbReference type="EMBL" id="KAF0724170.1"/>
    </source>
</evidence>
<keyword evidence="4" id="KW-1185">Reference proteome</keyword>
<proteinExistence type="predicted"/>